<comment type="caution">
    <text evidence="1">The sequence shown here is derived from an EMBL/GenBank/DDBJ whole genome shotgun (WGS) entry which is preliminary data.</text>
</comment>
<proteinExistence type="predicted"/>
<dbReference type="Proteomes" id="UP001623660">
    <property type="component" value="Unassembled WGS sequence"/>
</dbReference>
<evidence type="ECO:0000313" key="1">
    <source>
        <dbReference type="EMBL" id="MFL0197006.1"/>
    </source>
</evidence>
<name>A0ABW8SMH4_9CLOT</name>
<accession>A0ABW8SMH4</accession>
<sequence>MVYFILALILFVIIGTRWSMSKTKNKMMISGDELFNKFMTENNISVTNAINISSYNGTGKFIIDDVNKYVHYFVYKQGNSNLFHKQFSYKDVLKCEIIKDGKMALVKNVFSIIDKANKKEYIKKLGIGITFNDLSFPYLDILFISSSIGVTLTGLGSKVALTNEWLAKMDIIIERGKVVN</sequence>
<gene>
    <name evidence="1" type="ORF">ACJDU8_15775</name>
</gene>
<dbReference type="EMBL" id="JBJHZX010000024">
    <property type="protein sequence ID" value="MFL0197006.1"/>
    <property type="molecule type" value="Genomic_DNA"/>
</dbReference>
<evidence type="ECO:0000313" key="2">
    <source>
        <dbReference type="Proteomes" id="UP001623660"/>
    </source>
</evidence>
<organism evidence="1 2">
    <name type="scientific">Candidatus Clostridium eludens</name>
    <dbReference type="NCBI Taxonomy" id="3381663"/>
    <lineage>
        <taxon>Bacteria</taxon>
        <taxon>Bacillati</taxon>
        <taxon>Bacillota</taxon>
        <taxon>Clostridia</taxon>
        <taxon>Eubacteriales</taxon>
        <taxon>Clostridiaceae</taxon>
        <taxon>Clostridium</taxon>
    </lineage>
</organism>
<protein>
    <submittedName>
        <fullName evidence="1">Uncharacterized protein</fullName>
    </submittedName>
</protein>
<dbReference type="RefSeq" id="WP_406793111.1">
    <property type="nucleotide sequence ID" value="NZ_JBJHZX010000024.1"/>
</dbReference>
<keyword evidence="2" id="KW-1185">Reference proteome</keyword>
<reference evidence="1 2" key="1">
    <citation type="submission" date="2024-11" db="EMBL/GenBank/DDBJ databases">
        <authorList>
            <person name="Heng Y.C."/>
            <person name="Lim A.C.H."/>
            <person name="Lee J.K.Y."/>
            <person name="Kittelmann S."/>
        </authorList>
    </citation>
    <scope>NUCLEOTIDE SEQUENCE [LARGE SCALE GENOMIC DNA]</scope>
    <source>
        <strain evidence="1 2">WILCCON 0269</strain>
    </source>
</reference>